<protein>
    <submittedName>
        <fullName evidence="3">DUF2637 domain-containing protein</fullName>
    </submittedName>
</protein>
<dbReference type="Proteomes" id="UP001165269">
    <property type="component" value="Unassembled WGS sequence"/>
</dbReference>
<reference evidence="3" key="1">
    <citation type="submission" date="2022-03" db="EMBL/GenBank/DDBJ databases">
        <title>Streptomyces 7R015 and 7R016 isolated from Barleria lupulina in Thailand.</title>
        <authorList>
            <person name="Kanchanasin P."/>
            <person name="Phongsopitanun W."/>
            <person name="Tanasupawat S."/>
        </authorList>
    </citation>
    <scope>NUCLEOTIDE SEQUENCE</scope>
    <source>
        <strain evidence="3">7R015</strain>
    </source>
</reference>
<feature type="compositionally biased region" description="Acidic residues" evidence="1">
    <location>
        <begin position="177"/>
        <end position="197"/>
    </location>
</feature>
<keyword evidence="2" id="KW-0472">Membrane</keyword>
<evidence type="ECO:0000313" key="3">
    <source>
        <dbReference type="EMBL" id="MCI3271055.1"/>
    </source>
</evidence>
<evidence type="ECO:0000256" key="1">
    <source>
        <dbReference type="SAM" id="MobiDB-lite"/>
    </source>
</evidence>
<organism evidence="3 4">
    <name type="scientific">Streptomyces cylindrosporus</name>
    <dbReference type="NCBI Taxonomy" id="2927583"/>
    <lineage>
        <taxon>Bacteria</taxon>
        <taxon>Bacillati</taxon>
        <taxon>Actinomycetota</taxon>
        <taxon>Actinomycetes</taxon>
        <taxon>Kitasatosporales</taxon>
        <taxon>Streptomycetaceae</taxon>
        <taxon>Streptomyces</taxon>
    </lineage>
</organism>
<dbReference type="EMBL" id="JALDAY010000002">
    <property type="protein sequence ID" value="MCI3271055.1"/>
    <property type="molecule type" value="Genomic_DNA"/>
</dbReference>
<evidence type="ECO:0000313" key="4">
    <source>
        <dbReference type="Proteomes" id="UP001165269"/>
    </source>
</evidence>
<sequence length="258" mass="27217">MNTLRARLTLTAGLVIVALTAAAFWLSYAHLHDVASSHGLGNSTARAWAWPATLDLFIVAGEIMMLVAALAKRRDFWAIGLTVAGSVGSIGLNVYGVGAGAQKIEYLVAAVPPTAALLAFGALMRQVHHAIAGEEAQAAPVVNGLSESLADTWSADGPMMILPNHTVNEESSPLDEVLADEQDQEDAPEADEDEDTETVPVFTIATKPTMTEICAAVNDIRAEGTALSGKALARYFGVSDRSGRRYLKDWNDAQTGAA</sequence>
<dbReference type="Pfam" id="PF10935">
    <property type="entry name" value="DUF2637"/>
    <property type="match status" value="1"/>
</dbReference>
<name>A0ABS9Y1G0_9ACTN</name>
<comment type="caution">
    <text evidence="3">The sequence shown here is derived from an EMBL/GenBank/DDBJ whole genome shotgun (WGS) entry which is preliminary data.</text>
</comment>
<evidence type="ECO:0000256" key="2">
    <source>
        <dbReference type="SAM" id="Phobius"/>
    </source>
</evidence>
<keyword evidence="4" id="KW-1185">Reference proteome</keyword>
<dbReference type="InterPro" id="IPR021235">
    <property type="entry name" value="DUF2637"/>
</dbReference>
<keyword evidence="2" id="KW-0812">Transmembrane</keyword>
<gene>
    <name evidence="3" type="ORF">MQP27_08010</name>
</gene>
<feature type="region of interest" description="Disordered" evidence="1">
    <location>
        <begin position="170"/>
        <end position="199"/>
    </location>
</feature>
<accession>A0ABS9Y1G0</accession>
<proteinExistence type="predicted"/>
<keyword evidence="2" id="KW-1133">Transmembrane helix</keyword>
<dbReference type="RefSeq" id="WP_242762894.1">
    <property type="nucleotide sequence ID" value="NZ_JALDAY010000002.1"/>
</dbReference>
<feature type="transmembrane region" description="Helical" evidence="2">
    <location>
        <begin position="47"/>
        <end position="69"/>
    </location>
</feature>
<feature type="transmembrane region" description="Helical" evidence="2">
    <location>
        <begin position="76"/>
        <end position="98"/>
    </location>
</feature>